<evidence type="ECO:0000313" key="3">
    <source>
        <dbReference type="Proteomes" id="UP001517367"/>
    </source>
</evidence>
<comment type="caution">
    <text evidence="2">The sequence shown here is derived from an EMBL/GenBank/DDBJ whole genome shotgun (WGS) entry which is preliminary data.</text>
</comment>
<dbReference type="RefSeq" id="WP_138729365.1">
    <property type="nucleotide sequence ID" value="NZ_SRMP02000051.1"/>
</dbReference>
<protein>
    <submittedName>
        <fullName evidence="2">DUF4302 domain-containing protein</fullName>
    </submittedName>
</protein>
<accession>A0ABW9JN92</accession>
<dbReference type="Pfam" id="PF14135">
    <property type="entry name" value="DUF4302"/>
    <property type="match status" value="1"/>
</dbReference>
<feature type="chain" id="PRO_5045302358" evidence="1">
    <location>
        <begin position="16"/>
        <end position="456"/>
    </location>
</feature>
<dbReference type="Proteomes" id="UP001517367">
    <property type="component" value="Unassembled WGS sequence"/>
</dbReference>
<evidence type="ECO:0000256" key="1">
    <source>
        <dbReference type="SAM" id="SignalP"/>
    </source>
</evidence>
<keyword evidence="1" id="KW-0732">Signal</keyword>
<dbReference type="InterPro" id="IPR025396">
    <property type="entry name" value="DUF4302"/>
</dbReference>
<gene>
    <name evidence="2" type="ORF">E5L68_020175</name>
</gene>
<dbReference type="PROSITE" id="PS51257">
    <property type="entry name" value="PROKAR_LIPOPROTEIN"/>
    <property type="match status" value="1"/>
</dbReference>
<feature type="signal peptide" evidence="1">
    <location>
        <begin position="1"/>
        <end position="15"/>
    </location>
</feature>
<organism evidence="2 3">
    <name type="scientific">Pedobacter helvus</name>
    <dbReference type="NCBI Taxonomy" id="2563444"/>
    <lineage>
        <taxon>Bacteria</taxon>
        <taxon>Pseudomonadati</taxon>
        <taxon>Bacteroidota</taxon>
        <taxon>Sphingobacteriia</taxon>
        <taxon>Sphingobacteriales</taxon>
        <taxon>Sphingobacteriaceae</taxon>
        <taxon>Pedobacter</taxon>
    </lineage>
</organism>
<evidence type="ECO:0000313" key="2">
    <source>
        <dbReference type="EMBL" id="MFN0293705.1"/>
    </source>
</evidence>
<reference evidence="2 3" key="1">
    <citation type="submission" date="2024-12" db="EMBL/GenBank/DDBJ databases">
        <authorList>
            <person name="Hu S."/>
        </authorList>
    </citation>
    <scope>NUCLEOTIDE SEQUENCE [LARGE SCALE GENOMIC DNA]</scope>
    <source>
        <strain evidence="2 3">P-25</strain>
    </source>
</reference>
<dbReference type="EMBL" id="SRMP02000051">
    <property type="protein sequence ID" value="MFN0293705.1"/>
    <property type="molecule type" value="Genomic_DNA"/>
</dbReference>
<keyword evidence="3" id="KW-1185">Reference proteome</keyword>
<proteinExistence type="predicted"/>
<name>A0ABW9JN92_9SPHI</name>
<sequence length="456" mass="49516">MRKLLILFTALIALASCKKSNVEIFDERPEVRMSMSLAEVRTALLGAPNGWIATMPTSAGGGYGFYMQFDASENVTMYSDLGVANSPSTTTLDYVTPLTSTYRLKAVLGVELIFDTFNYTSYLVDPMPSVFGGAAATGYKSDIEFLFTRATTDSLIFTGKKYRQVMAMVKATAAQKASYEAGGYKTAIDNFKAFFENIKNPYIEYTSGSATLKAAISMNFSNVLATGKRVSFTGLLADGAVATAESKFGLTIDGASLPAGLSFQGINFTRIAWKDATTMAFYDTKGSEYVIKSNPVPLTPLASLYKYNGTYNGLFISGQVLPAGVTSDFNGVFNAMVNRFNGTGRTITSVEFKLLNSTTAKLEIWYMSNTSAFLADASFTYTYVNDVITLSNYVPAVSNANWTTRITQIGDFKDWFINGTFRVDWVVSSNPATGTLGGLYRTTDAGSVMYGTPRKI</sequence>